<keyword evidence="11" id="KW-1185">Reference proteome</keyword>
<evidence type="ECO:0000313" key="10">
    <source>
        <dbReference type="EMBL" id="ERP31834.1"/>
    </source>
</evidence>
<sequence>MDIGTILALTGIGLMIGLSGAGSAIGTAIGGSSVVGMLKKKPEAFGNGMVLAALPATQGLYGFVGFIMYNNQIGAVGGEELTAFQGGIVLAAGLAIGIAALISAIQQGKVCANGISAIGSGHDVFGNTLILAAFPEFYAILALVAAILMLNLL</sequence>
<feature type="transmembrane region" description="Helical" evidence="8">
    <location>
        <begin position="81"/>
        <end position="105"/>
    </location>
</feature>
<dbReference type="AlphaFoldDB" id="U7D5R2"/>
<evidence type="ECO:0000256" key="5">
    <source>
        <dbReference type="ARBA" id="ARBA00022989"/>
    </source>
</evidence>
<evidence type="ECO:0000256" key="4">
    <source>
        <dbReference type="ARBA" id="ARBA00022692"/>
    </source>
</evidence>
<dbReference type="PRINTS" id="PR00122">
    <property type="entry name" value="VACATPASE"/>
</dbReference>
<evidence type="ECO:0000256" key="2">
    <source>
        <dbReference type="ARBA" id="ARBA00007296"/>
    </source>
</evidence>
<keyword evidence="4 8" id="KW-0812">Transmembrane</keyword>
<dbReference type="PATRIC" id="fig|1313304.3.peg.1224"/>
<comment type="similarity">
    <text evidence="2 8">Belongs to the V-ATPase proteolipid subunit family.</text>
</comment>
<evidence type="ECO:0000313" key="11">
    <source>
        <dbReference type="Proteomes" id="UP000017148"/>
    </source>
</evidence>
<evidence type="ECO:0000256" key="8">
    <source>
        <dbReference type="RuleBase" id="RU363060"/>
    </source>
</evidence>
<evidence type="ECO:0000256" key="6">
    <source>
        <dbReference type="ARBA" id="ARBA00023065"/>
    </source>
</evidence>
<reference evidence="10 11" key="1">
    <citation type="journal article" date="2013" name="Environ. Microbiol.">
        <title>Genome analysis of Chitinivibrio alkaliphilus gen. nov., sp. nov., a novel extremely haloalkaliphilic anaerobic chitinolytic bacterium from the candidate phylum Termite Group 3.</title>
        <authorList>
            <person name="Sorokin D.Y."/>
            <person name="Gumerov V.M."/>
            <person name="Rakitin A.L."/>
            <person name="Beletsky A.V."/>
            <person name="Damste J.S."/>
            <person name="Muyzer G."/>
            <person name="Mardanov A.V."/>
            <person name="Ravin N.V."/>
        </authorList>
    </citation>
    <scope>NUCLEOTIDE SEQUENCE [LARGE SCALE GENOMIC DNA]</scope>
    <source>
        <strain evidence="10 11">ACht1</strain>
    </source>
</reference>
<protein>
    <submittedName>
        <fullName evidence="10">V-type ATPase, subunit K</fullName>
    </submittedName>
</protein>
<dbReference type="Pfam" id="PF00137">
    <property type="entry name" value="ATP-synt_C"/>
    <property type="match status" value="2"/>
</dbReference>
<name>U7D5R2_9BACT</name>
<gene>
    <name evidence="10" type="ORF">CALK_1282</name>
</gene>
<evidence type="ECO:0000259" key="9">
    <source>
        <dbReference type="Pfam" id="PF00137"/>
    </source>
</evidence>
<feature type="transmembrane region" description="Helical" evidence="8">
    <location>
        <begin position="50"/>
        <end position="69"/>
    </location>
</feature>
<dbReference type="EMBL" id="ASJR01000009">
    <property type="protein sequence ID" value="ERP31834.1"/>
    <property type="molecule type" value="Genomic_DNA"/>
</dbReference>
<dbReference type="PANTHER" id="PTHR10263">
    <property type="entry name" value="V-TYPE PROTON ATPASE PROTEOLIPID SUBUNIT"/>
    <property type="match status" value="1"/>
</dbReference>
<comment type="caution">
    <text evidence="10">The sequence shown here is derived from an EMBL/GenBank/DDBJ whole genome shotgun (WGS) entry which is preliminary data.</text>
</comment>
<keyword evidence="6 8" id="KW-0406">Ion transport</keyword>
<dbReference type="CDD" id="cd18179">
    <property type="entry name" value="ATP-synt_Vo_Ao_c_NTPK_rpt1"/>
    <property type="match status" value="1"/>
</dbReference>
<evidence type="ECO:0000256" key="3">
    <source>
        <dbReference type="ARBA" id="ARBA00022448"/>
    </source>
</evidence>
<dbReference type="STRING" id="1313304.CALK_1282"/>
<accession>U7D5R2</accession>
<feature type="domain" description="V-ATPase proteolipid subunit C-like" evidence="9">
    <location>
        <begin position="11"/>
        <end position="68"/>
    </location>
</feature>
<dbReference type="Proteomes" id="UP000017148">
    <property type="component" value="Unassembled WGS sequence"/>
</dbReference>
<organism evidence="10 11">
    <name type="scientific">Chitinivibrio alkaliphilus ACht1</name>
    <dbReference type="NCBI Taxonomy" id="1313304"/>
    <lineage>
        <taxon>Bacteria</taxon>
        <taxon>Pseudomonadati</taxon>
        <taxon>Fibrobacterota</taxon>
        <taxon>Chitinivibrionia</taxon>
        <taxon>Chitinivibrionales</taxon>
        <taxon>Chitinivibrionaceae</taxon>
        <taxon>Chitinivibrio</taxon>
    </lineage>
</organism>
<feature type="domain" description="V-ATPase proteolipid subunit C-like" evidence="9">
    <location>
        <begin position="90"/>
        <end position="149"/>
    </location>
</feature>
<dbReference type="OrthoDB" id="384481at2"/>
<dbReference type="eggNOG" id="COG0636">
    <property type="taxonomic scope" value="Bacteria"/>
</dbReference>
<evidence type="ECO:0000256" key="7">
    <source>
        <dbReference type="ARBA" id="ARBA00023136"/>
    </source>
</evidence>
<keyword evidence="5 8" id="KW-1133">Transmembrane helix</keyword>
<feature type="transmembrane region" description="Helical" evidence="8">
    <location>
        <begin position="125"/>
        <end position="150"/>
    </location>
</feature>
<dbReference type="InterPro" id="IPR002379">
    <property type="entry name" value="ATPase_proteolipid_c-like_dom"/>
</dbReference>
<dbReference type="InterPro" id="IPR035921">
    <property type="entry name" value="F/V-ATP_Csub_sf"/>
</dbReference>
<dbReference type="Gene3D" id="1.20.120.610">
    <property type="entry name" value="lithium bound rotor ring of v- atpase"/>
    <property type="match status" value="1"/>
</dbReference>
<comment type="subcellular location">
    <subcellularLocation>
        <location evidence="1">Membrane</location>
        <topology evidence="1">Multi-pass membrane protein</topology>
    </subcellularLocation>
</comment>
<evidence type="ECO:0000256" key="1">
    <source>
        <dbReference type="ARBA" id="ARBA00004141"/>
    </source>
</evidence>
<dbReference type="InterPro" id="IPR000245">
    <property type="entry name" value="ATPase_proteolipid_csu"/>
</dbReference>
<dbReference type="CDD" id="cd18180">
    <property type="entry name" value="ATP-synt_Vo_Ao_c_NTPK_rpt2"/>
    <property type="match status" value="1"/>
</dbReference>
<dbReference type="GO" id="GO:0033179">
    <property type="term" value="C:proton-transporting V-type ATPase, V0 domain"/>
    <property type="evidence" value="ECO:0007669"/>
    <property type="project" value="InterPro"/>
</dbReference>
<dbReference type="GO" id="GO:0046961">
    <property type="term" value="F:proton-transporting ATPase activity, rotational mechanism"/>
    <property type="evidence" value="ECO:0007669"/>
    <property type="project" value="InterPro"/>
</dbReference>
<dbReference type="SUPFAM" id="SSF81333">
    <property type="entry name" value="F1F0 ATP synthase subunit C"/>
    <property type="match status" value="2"/>
</dbReference>
<keyword evidence="7 8" id="KW-0472">Membrane</keyword>
<dbReference type="RefSeq" id="WP_022636753.1">
    <property type="nucleotide sequence ID" value="NZ_ASJR01000009.1"/>
</dbReference>
<keyword evidence="3 8" id="KW-0813">Transport</keyword>
<proteinExistence type="inferred from homology"/>